<dbReference type="Proteomes" id="UP000247903">
    <property type="component" value="Unassembled WGS sequence"/>
</dbReference>
<feature type="signal peptide" evidence="2">
    <location>
        <begin position="1"/>
        <end position="22"/>
    </location>
</feature>
<proteinExistence type="predicted"/>
<name>A0A2V4BQJ2_9FLAO</name>
<sequence length="69" mass="7387">MKMMNKILTVVFLLLGNFTVFAQPPGPGNGPPQPPAPIDGVGLLILVLAAILLGMYVIYKHKLKTKASE</sequence>
<dbReference type="AlphaFoldDB" id="A0A2V4BQJ2"/>
<keyword evidence="4" id="KW-1185">Reference proteome</keyword>
<keyword evidence="1" id="KW-0812">Transmembrane</keyword>
<feature type="chain" id="PRO_5016145577" description="Signal peptidase" evidence="2">
    <location>
        <begin position="23"/>
        <end position="69"/>
    </location>
</feature>
<evidence type="ECO:0000256" key="1">
    <source>
        <dbReference type="SAM" id="Phobius"/>
    </source>
</evidence>
<evidence type="ECO:0000313" key="4">
    <source>
        <dbReference type="Proteomes" id="UP000247903"/>
    </source>
</evidence>
<dbReference type="RefSeq" id="WP_110307312.1">
    <property type="nucleotide sequence ID" value="NZ_QJHK01000012.1"/>
</dbReference>
<keyword evidence="1" id="KW-0472">Membrane</keyword>
<feature type="transmembrane region" description="Helical" evidence="1">
    <location>
        <begin position="38"/>
        <end position="59"/>
    </location>
</feature>
<keyword evidence="2" id="KW-0732">Signal</keyword>
<evidence type="ECO:0008006" key="5">
    <source>
        <dbReference type="Google" id="ProtNLM"/>
    </source>
</evidence>
<organism evidence="3 4">
    <name type="scientific">Flavobacterium cheongpyeongense</name>
    <dbReference type="NCBI Taxonomy" id="2212651"/>
    <lineage>
        <taxon>Bacteria</taxon>
        <taxon>Pseudomonadati</taxon>
        <taxon>Bacteroidota</taxon>
        <taxon>Flavobacteriia</taxon>
        <taxon>Flavobacteriales</taxon>
        <taxon>Flavobacteriaceae</taxon>
        <taxon>Flavobacterium</taxon>
    </lineage>
</organism>
<comment type="caution">
    <text evidence="3">The sequence shown here is derived from an EMBL/GenBank/DDBJ whole genome shotgun (WGS) entry which is preliminary data.</text>
</comment>
<protein>
    <recommendedName>
        <fullName evidence="5">Signal peptidase</fullName>
    </recommendedName>
</protein>
<evidence type="ECO:0000313" key="3">
    <source>
        <dbReference type="EMBL" id="PXY40223.1"/>
    </source>
</evidence>
<evidence type="ECO:0000256" key="2">
    <source>
        <dbReference type="SAM" id="SignalP"/>
    </source>
</evidence>
<keyword evidence="1" id="KW-1133">Transmembrane helix</keyword>
<reference evidence="3 4" key="1">
    <citation type="submission" date="2018-05" db="EMBL/GenBank/DDBJ databases">
        <title>Flavobacterium sp. strain IMCC34759, incomplete genome.</title>
        <authorList>
            <person name="Joung Y."/>
            <person name="Cho J."/>
        </authorList>
    </citation>
    <scope>NUCLEOTIDE SEQUENCE [LARGE SCALE GENOMIC DNA]</scope>
    <source>
        <strain evidence="3 4">IMCC34759</strain>
    </source>
</reference>
<dbReference type="EMBL" id="QJHK01000012">
    <property type="protein sequence ID" value="PXY40223.1"/>
    <property type="molecule type" value="Genomic_DNA"/>
</dbReference>
<accession>A0A2V4BQJ2</accession>
<gene>
    <name evidence="3" type="ORF">DMB65_14255</name>
</gene>